<feature type="domain" description="GGDEF" evidence="9">
    <location>
        <begin position="548"/>
        <end position="677"/>
    </location>
</feature>
<dbReference type="NCBIfam" id="TIGR00254">
    <property type="entry name" value="GGDEF"/>
    <property type="match status" value="1"/>
</dbReference>
<evidence type="ECO:0000259" key="8">
    <source>
        <dbReference type="PROSITE" id="PS50046"/>
    </source>
</evidence>
<dbReference type="InterPro" id="IPR000160">
    <property type="entry name" value="GGDEF_dom"/>
</dbReference>
<dbReference type="SMART" id="SM00267">
    <property type="entry name" value="GGDEF"/>
    <property type="match status" value="1"/>
</dbReference>
<dbReference type="Gene3D" id="3.30.70.270">
    <property type="match status" value="1"/>
</dbReference>
<dbReference type="GO" id="GO:0005886">
    <property type="term" value="C:plasma membrane"/>
    <property type="evidence" value="ECO:0007669"/>
    <property type="project" value="TreeGrafter"/>
</dbReference>
<dbReference type="InterPro" id="IPR029016">
    <property type="entry name" value="GAF-like_dom_sf"/>
</dbReference>
<keyword evidence="6" id="KW-0675">Receptor</keyword>
<reference evidence="10 11" key="1">
    <citation type="journal article" date="2011" name="Front. Microbiol.">
        <title>Genomic signatures of strain selection and enhancement in Bacillus atrophaeus var. globigii, a historical biowarfare simulant.</title>
        <authorList>
            <person name="Gibbons H.S."/>
            <person name="Broomall S.M."/>
            <person name="McNew L.A."/>
            <person name="Daligault H."/>
            <person name="Chapman C."/>
            <person name="Bruce D."/>
            <person name="Karavis M."/>
            <person name="Krepps M."/>
            <person name="McGregor P.A."/>
            <person name="Hong C."/>
            <person name="Park K.H."/>
            <person name="Akmal A."/>
            <person name="Feldman A."/>
            <person name="Lin J.S."/>
            <person name="Chang W.E."/>
            <person name="Higgs B.W."/>
            <person name="Demirev P."/>
            <person name="Lindquist J."/>
            <person name="Liem A."/>
            <person name="Fochler E."/>
            <person name="Read T.D."/>
            <person name="Tapia R."/>
            <person name="Johnson S."/>
            <person name="Bishop-Lilly K.A."/>
            <person name="Detter C."/>
            <person name="Han C."/>
            <person name="Sozhamannan S."/>
            <person name="Rosenzweig C.N."/>
            <person name="Skowronski E.W."/>
        </authorList>
    </citation>
    <scope>NUCLEOTIDE SEQUENCE [LARGE SCALE GENOMIC DNA]</scope>
    <source>
        <strain evidence="10 11">AK5</strain>
    </source>
</reference>
<evidence type="ECO:0000256" key="6">
    <source>
        <dbReference type="ARBA" id="ARBA00023170"/>
    </source>
</evidence>
<dbReference type="RefSeq" id="WP_126791882.1">
    <property type="nucleotide sequence ID" value="NZ_PIPI01000002.1"/>
</dbReference>
<keyword evidence="3" id="KW-0600">Photoreceptor protein</keyword>
<dbReference type="FunFam" id="3.30.70.270:FF:000001">
    <property type="entry name" value="Diguanylate cyclase domain protein"/>
    <property type="match status" value="1"/>
</dbReference>
<comment type="caution">
    <text evidence="10">The sequence shown here is derived from an EMBL/GenBank/DDBJ whole genome shotgun (WGS) entry which is preliminary data.</text>
</comment>
<dbReference type="Gene3D" id="3.30.450.270">
    <property type="match status" value="1"/>
</dbReference>
<comment type="cofactor">
    <cofactor evidence="1">
        <name>Mg(2+)</name>
        <dbReference type="ChEBI" id="CHEBI:18420"/>
    </cofactor>
</comment>
<dbReference type="SUPFAM" id="SSF55073">
    <property type="entry name" value="Nucleotide cyclase"/>
    <property type="match status" value="1"/>
</dbReference>
<dbReference type="GO" id="GO:0009881">
    <property type="term" value="F:photoreceptor activity"/>
    <property type="evidence" value="ECO:0007669"/>
    <property type="project" value="UniProtKB-KW"/>
</dbReference>
<dbReference type="GO" id="GO:0043709">
    <property type="term" value="P:cell adhesion involved in single-species biofilm formation"/>
    <property type="evidence" value="ECO:0007669"/>
    <property type="project" value="TreeGrafter"/>
</dbReference>
<dbReference type="SMART" id="SM00065">
    <property type="entry name" value="GAF"/>
    <property type="match status" value="1"/>
</dbReference>
<dbReference type="OrthoDB" id="9808408at2"/>
<accession>A0A432VVU4</accession>
<dbReference type="Pfam" id="PF08446">
    <property type="entry name" value="PAS_2"/>
    <property type="match status" value="1"/>
</dbReference>
<dbReference type="InterPro" id="IPR043128">
    <property type="entry name" value="Rev_trsase/Diguanyl_cyclase"/>
</dbReference>
<dbReference type="InterPro" id="IPR016132">
    <property type="entry name" value="Phyto_chromo_attachment"/>
</dbReference>
<protein>
    <recommendedName>
        <fullName evidence="2">diguanylate cyclase</fullName>
        <ecNumber evidence="2">2.7.7.65</ecNumber>
    </recommendedName>
</protein>
<keyword evidence="5" id="KW-0157">Chromophore</keyword>
<dbReference type="SUPFAM" id="SSF55785">
    <property type="entry name" value="PYP-like sensor domain (PAS domain)"/>
    <property type="match status" value="1"/>
</dbReference>
<dbReference type="Gene3D" id="3.30.450.40">
    <property type="match status" value="1"/>
</dbReference>
<dbReference type="Pfam" id="PF00990">
    <property type="entry name" value="GGDEF"/>
    <property type="match status" value="1"/>
</dbReference>
<keyword evidence="11" id="KW-1185">Reference proteome</keyword>
<dbReference type="GO" id="GO:1902201">
    <property type="term" value="P:negative regulation of bacterial-type flagellum-dependent cell motility"/>
    <property type="evidence" value="ECO:0007669"/>
    <property type="project" value="TreeGrafter"/>
</dbReference>
<dbReference type="Pfam" id="PF01590">
    <property type="entry name" value="GAF"/>
    <property type="match status" value="1"/>
</dbReference>
<name>A0A432VVU4_9GAMM</name>
<comment type="catalytic activity">
    <reaction evidence="7">
        <text>2 GTP = 3',3'-c-di-GMP + 2 diphosphate</text>
        <dbReference type="Rhea" id="RHEA:24898"/>
        <dbReference type="ChEBI" id="CHEBI:33019"/>
        <dbReference type="ChEBI" id="CHEBI:37565"/>
        <dbReference type="ChEBI" id="CHEBI:58805"/>
        <dbReference type="EC" id="2.7.7.65"/>
    </reaction>
</comment>
<evidence type="ECO:0000256" key="7">
    <source>
        <dbReference type="ARBA" id="ARBA00034247"/>
    </source>
</evidence>
<evidence type="ECO:0000256" key="5">
    <source>
        <dbReference type="ARBA" id="ARBA00022991"/>
    </source>
</evidence>
<dbReference type="Proteomes" id="UP000288212">
    <property type="component" value="Unassembled WGS sequence"/>
</dbReference>
<proteinExistence type="predicted"/>
<dbReference type="PANTHER" id="PTHR45138:SF9">
    <property type="entry name" value="DIGUANYLATE CYCLASE DGCM-RELATED"/>
    <property type="match status" value="1"/>
</dbReference>
<dbReference type="PRINTS" id="PR01033">
    <property type="entry name" value="PHYTOCHROME"/>
</dbReference>
<evidence type="ECO:0000259" key="9">
    <source>
        <dbReference type="PROSITE" id="PS50887"/>
    </source>
</evidence>
<organism evidence="10 11">
    <name type="scientific">Aliidiomarina haloalkalitolerans</name>
    <dbReference type="NCBI Taxonomy" id="859059"/>
    <lineage>
        <taxon>Bacteria</taxon>
        <taxon>Pseudomonadati</taxon>
        <taxon>Pseudomonadota</taxon>
        <taxon>Gammaproteobacteria</taxon>
        <taxon>Alteromonadales</taxon>
        <taxon>Idiomarinaceae</taxon>
        <taxon>Aliidiomarina</taxon>
    </lineage>
</organism>
<dbReference type="PANTHER" id="PTHR45138">
    <property type="entry name" value="REGULATORY COMPONENTS OF SENSORY TRANSDUCTION SYSTEM"/>
    <property type="match status" value="1"/>
</dbReference>
<gene>
    <name evidence="10" type="ORF">CWE06_05240</name>
</gene>
<feature type="domain" description="Phytochrome chromophore attachment site" evidence="8">
    <location>
        <begin position="145"/>
        <end position="302"/>
    </location>
</feature>
<evidence type="ECO:0000256" key="2">
    <source>
        <dbReference type="ARBA" id="ARBA00012528"/>
    </source>
</evidence>
<dbReference type="InterPro" id="IPR050469">
    <property type="entry name" value="Diguanylate_Cyclase"/>
</dbReference>
<evidence type="ECO:0000256" key="4">
    <source>
        <dbReference type="ARBA" id="ARBA00022606"/>
    </source>
</evidence>
<evidence type="ECO:0000256" key="3">
    <source>
        <dbReference type="ARBA" id="ARBA00022543"/>
    </source>
</evidence>
<dbReference type="InterPro" id="IPR001294">
    <property type="entry name" value="Phytochrome"/>
</dbReference>
<sequence>MSQGNHAHIDAELGALIDACEKEPIHIPQAIQSFGALLVVSADWSKVIAYSDNIQTYLPWVAPSELSPFAQQPQAILPDVFWQAASLAEQDNVDVFWEVCENLSYFAWKQENHWVVEVETYLADRHNWFDVQLQRGLAKLKKCNSHHELIQTLTDVTQKYTGYERVMLYRFDEDWHGEVIAETLRGSLTSMLHHHFPASDIPPQARAMYYQNPVRLIPDSHSAPIPLIIDSAERPPFNLSRGSLRAVSPLHMQYLQNLGVAASASIAVFQDQKLWGLLACHNSKPLVIQPRQRLLALRLVEYASERLWLLHSRQVERYLRRVHDAREALAQSSPVQSSPHDLVEQHAERWLELLRSDGLCYIRGDQATLCGAVPSEPEIQALVQWLEKNNGDHLFWYTHELQDSVPGLLKSDSPFAGLLAIPLKVHADTFSYLLLFRKEQKLQRKWAGSPEKMKVETNAGTMLGPRKSFSLWAEEVRGKSMPWRTAQLYAARDLARDLLIVADSIQLSILNEKLVKLASYDDLTGVLNRRRMEEHLTTFLNTSQRYKRHFGVLLLDLDHFKRINDTFGHNAGDDVLIEVCATIQGTLRETDILGRWGGEEFMIIAPETTYPDTLHLAERICRKVAEGEWPKLPKVTVSIGVAHFENDTTWDPIVDRADKAMYEAKQQGRNRVASLLKQKKETE</sequence>
<keyword evidence="4" id="KW-0716">Sensory transduction</keyword>
<dbReference type="InterPro" id="IPR013654">
    <property type="entry name" value="PAS_2"/>
</dbReference>
<dbReference type="PROSITE" id="PS50887">
    <property type="entry name" value="GGDEF"/>
    <property type="match status" value="1"/>
</dbReference>
<dbReference type="InterPro" id="IPR013515">
    <property type="entry name" value="Phytochrome_cen-reg"/>
</dbReference>
<dbReference type="InterPro" id="IPR035965">
    <property type="entry name" value="PAS-like_dom_sf"/>
</dbReference>
<dbReference type="GO" id="GO:0009584">
    <property type="term" value="P:detection of visible light"/>
    <property type="evidence" value="ECO:0007669"/>
    <property type="project" value="InterPro"/>
</dbReference>
<dbReference type="GO" id="GO:0006355">
    <property type="term" value="P:regulation of DNA-templated transcription"/>
    <property type="evidence" value="ECO:0007669"/>
    <property type="project" value="InterPro"/>
</dbReference>
<dbReference type="InterPro" id="IPR043150">
    <property type="entry name" value="Phytochrome_PHY_sf"/>
</dbReference>
<evidence type="ECO:0000313" key="11">
    <source>
        <dbReference type="Proteomes" id="UP000288212"/>
    </source>
</evidence>
<dbReference type="SUPFAM" id="SSF55781">
    <property type="entry name" value="GAF domain-like"/>
    <property type="match status" value="2"/>
</dbReference>
<dbReference type="InterPro" id="IPR003018">
    <property type="entry name" value="GAF"/>
</dbReference>
<dbReference type="PROSITE" id="PS50046">
    <property type="entry name" value="PHYTOCHROME_2"/>
    <property type="match status" value="1"/>
</dbReference>
<dbReference type="EMBL" id="PIPI01000002">
    <property type="protein sequence ID" value="RUO20712.1"/>
    <property type="molecule type" value="Genomic_DNA"/>
</dbReference>
<evidence type="ECO:0000313" key="10">
    <source>
        <dbReference type="EMBL" id="RUO20712.1"/>
    </source>
</evidence>
<dbReference type="AlphaFoldDB" id="A0A432VVU4"/>
<dbReference type="InterPro" id="IPR029787">
    <property type="entry name" value="Nucleotide_cyclase"/>
</dbReference>
<dbReference type="GO" id="GO:0052621">
    <property type="term" value="F:diguanylate cyclase activity"/>
    <property type="evidence" value="ECO:0007669"/>
    <property type="project" value="UniProtKB-EC"/>
</dbReference>
<evidence type="ECO:0000256" key="1">
    <source>
        <dbReference type="ARBA" id="ARBA00001946"/>
    </source>
</evidence>
<dbReference type="Pfam" id="PF00360">
    <property type="entry name" value="PHY"/>
    <property type="match status" value="1"/>
</dbReference>
<dbReference type="EC" id="2.7.7.65" evidence="2"/>
<dbReference type="CDD" id="cd01949">
    <property type="entry name" value="GGDEF"/>
    <property type="match status" value="1"/>
</dbReference>
<dbReference type="Gene3D" id="3.30.450.20">
    <property type="entry name" value="PAS domain"/>
    <property type="match status" value="1"/>
</dbReference>